<keyword evidence="3" id="KW-1185">Reference proteome</keyword>
<dbReference type="InterPro" id="IPR037029">
    <property type="entry name" value="Alliinase_N_sf"/>
</dbReference>
<organism evidence="2 3">
    <name type="scientific">Hibiscus sabdariffa</name>
    <name type="common">roselle</name>
    <dbReference type="NCBI Taxonomy" id="183260"/>
    <lineage>
        <taxon>Eukaryota</taxon>
        <taxon>Viridiplantae</taxon>
        <taxon>Streptophyta</taxon>
        <taxon>Embryophyta</taxon>
        <taxon>Tracheophyta</taxon>
        <taxon>Spermatophyta</taxon>
        <taxon>Magnoliopsida</taxon>
        <taxon>eudicotyledons</taxon>
        <taxon>Gunneridae</taxon>
        <taxon>Pentapetalae</taxon>
        <taxon>rosids</taxon>
        <taxon>malvids</taxon>
        <taxon>Malvales</taxon>
        <taxon>Malvaceae</taxon>
        <taxon>Malvoideae</taxon>
        <taxon>Hibiscus</taxon>
    </lineage>
</organism>
<dbReference type="EMBL" id="JBBPBN010000030">
    <property type="protein sequence ID" value="KAK9005744.1"/>
    <property type="molecule type" value="Genomic_DNA"/>
</dbReference>
<protein>
    <recommendedName>
        <fullName evidence="1">Alliinase EGF-like domain-containing protein</fullName>
    </recommendedName>
</protein>
<gene>
    <name evidence="2" type="ORF">V6N11_043165</name>
</gene>
<reference evidence="2 3" key="1">
    <citation type="journal article" date="2024" name="G3 (Bethesda)">
        <title>Genome assembly of Hibiscus sabdariffa L. provides insights into metabolisms of medicinal natural products.</title>
        <authorList>
            <person name="Kim T."/>
        </authorList>
    </citation>
    <scope>NUCLEOTIDE SEQUENCE [LARGE SCALE GENOMIC DNA]</scope>
    <source>
        <strain evidence="2">TK-2024</strain>
        <tissue evidence="2">Old leaves</tissue>
    </source>
</reference>
<dbReference type="Pfam" id="PF04863">
    <property type="entry name" value="EGF_alliinase"/>
    <property type="match status" value="1"/>
</dbReference>
<dbReference type="Gene3D" id="2.10.25.30">
    <property type="entry name" value="EGF-like, alliinase"/>
    <property type="match status" value="1"/>
</dbReference>
<comment type="caution">
    <text evidence="2">The sequence shown here is derived from an EMBL/GenBank/DDBJ whole genome shotgun (WGS) entry which is preliminary data.</text>
</comment>
<sequence length="100" mass="10508">MEKKALVFSILVNLLLVIHILVGGEWASLLSWSSKAAAEAEAVAEIGCSGHGRAYLDGLLGDGNEPVCECNKCYTGPHCSHFIPNCTANADGYVPICTAT</sequence>
<dbReference type="Proteomes" id="UP001396334">
    <property type="component" value="Unassembled WGS sequence"/>
</dbReference>
<evidence type="ECO:0000313" key="2">
    <source>
        <dbReference type="EMBL" id="KAK9005744.1"/>
    </source>
</evidence>
<name>A0ABR2QYG7_9ROSI</name>
<feature type="domain" description="Alliinase EGF-like" evidence="1">
    <location>
        <begin position="31"/>
        <end position="86"/>
    </location>
</feature>
<dbReference type="InterPro" id="IPR006947">
    <property type="entry name" value="EGF_alliinase"/>
</dbReference>
<evidence type="ECO:0000313" key="3">
    <source>
        <dbReference type="Proteomes" id="UP001396334"/>
    </source>
</evidence>
<proteinExistence type="predicted"/>
<accession>A0ABR2QYG7</accession>
<evidence type="ECO:0000259" key="1">
    <source>
        <dbReference type="Pfam" id="PF04863"/>
    </source>
</evidence>